<feature type="region of interest" description="Disordered" evidence="1">
    <location>
        <begin position="1"/>
        <end position="20"/>
    </location>
</feature>
<feature type="region of interest" description="Disordered" evidence="1">
    <location>
        <begin position="131"/>
        <end position="153"/>
    </location>
</feature>
<sequence>MRVAGKCLTRPHAPAREMQPPTGKWRVVGAWMLFWCRCLHKSWRSPPGAPSGMVGVGKIGRRKVRRKISPAGLNFFYFKEESKPQESSDQSNATDRNSMMMDEYSDEDEEFQVPETEQEAYSMSLPNEVKGTAMEEEPQDKIDVSCFFGQSTT</sequence>
<proteinExistence type="predicted"/>
<feature type="compositionally biased region" description="Acidic residues" evidence="1">
    <location>
        <begin position="103"/>
        <end position="118"/>
    </location>
</feature>
<feature type="compositionally biased region" description="Polar residues" evidence="1">
    <location>
        <begin position="87"/>
        <end position="97"/>
    </location>
</feature>
<protein>
    <submittedName>
        <fullName evidence="2">Uncharacterized protein</fullName>
    </submittedName>
</protein>
<gene>
    <name evidence="2" type="ORF">CK203_062413</name>
</gene>
<name>A0A438FPX0_VITVI</name>
<feature type="region of interest" description="Disordered" evidence="1">
    <location>
        <begin position="79"/>
        <end position="119"/>
    </location>
</feature>
<reference evidence="2 3" key="1">
    <citation type="journal article" date="2018" name="PLoS Genet.">
        <title>Population sequencing reveals clonal diversity and ancestral inbreeding in the grapevine cultivar Chardonnay.</title>
        <authorList>
            <person name="Roach M.J."/>
            <person name="Johnson D.L."/>
            <person name="Bohlmann J."/>
            <person name="van Vuuren H.J."/>
            <person name="Jones S.J."/>
            <person name="Pretorius I.S."/>
            <person name="Schmidt S.A."/>
            <person name="Borneman A.R."/>
        </authorList>
    </citation>
    <scope>NUCLEOTIDE SEQUENCE [LARGE SCALE GENOMIC DNA]</scope>
    <source>
        <strain evidence="3">cv. Chardonnay</strain>
        <tissue evidence="2">Leaf</tissue>
    </source>
</reference>
<organism evidence="2 3">
    <name type="scientific">Vitis vinifera</name>
    <name type="common">Grape</name>
    <dbReference type="NCBI Taxonomy" id="29760"/>
    <lineage>
        <taxon>Eukaryota</taxon>
        <taxon>Viridiplantae</taxon>
        <taxon>Streptophyta</taxon>
        <taxon>Embryophyta</taxon>
        <taxon>Tracheophyta</taxon>
        <taxon>Spermatophyta</taxon>
        <taxon>Magnoliopsida</taxon>
        <taxon>eudicotyledons</taxon>
        <taxon>Gunneridae</taxon>
        <taxon>Pentapetalae</taxon>
        <taxon>rosids</taxon>
        <taxon>Vitales</taxon>
        <taxon>Vitaceae</taxon>
        <taxon>Viteae</taxon>
        <taxon>Vitis</taxon>
    </lineage>
</organism>
<evidence type="ECO:0000313" key="3">
    <source>
        <dbReference type="Proteomes" id="UP000288805"/>
    </source>
</evidence>
<dbReference type="AlphaFoldDB" id="A0A438FPX0"/>
<dbReference type="Proteomes" id="UP000288805">
    <property type="component" value="Unassembled WGS sequence"/>
</dbReference>
<comment type="caution">
    <text evidence="2">The sequence shown here is derived from an EMBL/GenBank/DDBJ whole genome shotgun (WGS) entry which is preliminary data.</text>
</comment>
<dbReference type="EMBL" id="QGNW01000792">
    <property type="protein sequence ID" value="RVW61999.1"/>
    <property type="molecule type" value="Genomic_DNA"/>
</dbReference>
<evidence type="ECO:0000256" key="1">
    <source>
        <dbReference type="SAM" id="MobiDB-lite"/>
    </source>
</evidence>
<evidence type="ECO:0000313" key="2">
    <source>
        <dbReference type="EMBL" id="RVW61999.1"/>
    </source>
</evidence>
<accession>A0A438FPX0</accession>